<dbReference type="PANTHER" id="PTHR43685:SF2">
    <property type="entry name" value="GLYCOSYLTRANSFERASE 2-LIKE DOMAIN-CONTAINING PROTEIN"/>
    <property type="match status" value="1"/>
</dbReference>
<dbReference type="InterPro" id="IPR029044">
    <property type="entry name" value="Nucleotide-diphossugar_trans"/>
</dbReference>
<evidence type="ECO:0000259" key="1">
    <source>
        <dbReference type="Pfam" id="PF00535"/>
    </source>
</evidence>
<dbReference type="PANTHER" id="PTHR43685">
    <property type="entry name" value="GLYCOSYLTRANSFERASE"/>
    <property type="match status" value="1"/>
</dbReference>
<evidence type="ECO:0000313" key="2">
    <source>
        <dbReference type="EMBL" id="WYZ20168.1"/>
    </source>
</evidence>
<dbReference type="RefSeq" id="WP_406844491.1">
    <property type="nucleotide sequence ID" value="NZ_CP150845.1"/>
</dbReference>
<keyword evidence="2" id="KW-0328">Glycosyltransferase</keyword>
<dbReference type="InterPro" id="IPR050834">
    <property type="entry name" value="Glycosyltransf_2"/>
</dbReference>
<organism evidence="2 3">
    <name type="scientific">Flavobacterium soyae</name>
    <dbReference type="NCBI Taxonomy" id="2903098"/>
    <lineage>
        <taxon>Bacteria</taxon>
        <taxon>Pseudomonadati</taxon>
        <taxon>Bacteroidota</taxon>
        <taxon>Flavobacteriia</taxon>
        <taxon>Flavobacteriales</taxon>
        <taxon>Flavobacteriaceae</taxon>
        <taxon>Flavobacterium</taxon>
    </lineage>
</organism>
<sequence length="307" mass="36448">MAKLSIIIPSYNHGEFLIDRLETIYNQTYKDWEAIIIDDKSTDDSVAIIEKFLKNNPDFNIKYFIVNENNSGSGYNSWKKGIELAETKYIWIAETDDYSDVTFLEELIPVLESNEKVSLAFSASHYVENNKITYDSSNRTKDLNVNKNEYKVIDKSVFFKRMPFDTYITNGSSVVFKKPNVTIPDTIFTNKQCSDIFLWSYLLENSSFAFLNKNLNYFRRHVGSTSTFLQKHKLESIYHENAKYLNLFKQTDKYPQFINHYIKYYIWSHKRDFLNTSSVRKIQIDKNLRLLYFLELIRFTAFKLFRK</sequence>
<dbReference type="Proteomes" id="UP001623852">
    <property type="component" value="Chromosome"/>
</dbReference>
<feature type="domain" description="Glycosyltransferase 2-like" evidence="1">
    <location>
        <begin position="5"/>
        <end position="148"/>
    </location>
</feature>
<dbReference type="GO" id="GO:0016757">
    <property type="term" value="F:glycosyltransferase activity"/>
    <property type="evidence" value="ECO:0007669"/>
    <property type="project" value="UniProtKB-KW"/>
</dbReference>
<dbReference type="InterPro" id="IPR001173">
    <property type="entry name" value="Glyco_trans_2-like"/>
</dbReference>
<keyword evidence="3" id="KW-1185">Reference proteome</keyword>
<dbReference type="EMBL" id="CP150845">
    <property type="protein sequence ID" value="WYZ20168.1"/>
    <property type="molecule type" value="Genomic_DNA"/>
</dbReference>
<accession>A0ABZ2UF73</accession>
<dbReference type="Gene3D" id="3.90.550.10">
    <property type="entry name" value="Spore Coat Polysaccharide Biosynthesis Protein SpsA, Chain A"/>
    <property type="match status" value="1"/>
</dbReference>
<dbReference type="Pfam" id="PF00535">
    <property type="entry name" value="Glycos_transf_2"/>
    <property type="match status" value="1"/>
</dbReference>
<protein>
    <submittedName>
        <fullName evidence="2">Glycosyltransferase family 2 protein</fullName>
        <ecNumber evidence="2">2.4.-.-</ecNumber>
    </submittedName>
</protein>
<evidence type="ECO:0000313" key="3">
    <source>
        <dbReference type="Proteomes" id="UP001623852"/>
    </source>
</evidence>
<gene>
    <name evidence="2" type="ORF">AABD74_01610</name>
</gene>
<dbReference type="CDD" id="cd00761">
    <property type="entry name" value="Glyco_tranf_GTA_type"/>
    <property type="match status" value="1"/>
</dbReference>
<keyword evidence="2" id="KW-0808">Transferase</keyword>
<dbReference type="SUPFAM" id="SSF53448">
    <property type="entry name" value="Nucleotide-diphospho-sugar transferases"/>
    <property type="match status" value="1"/>
</dbReference>
<proteinExistence type="predicted"/>
<dbReference type="EC" id="2.4.-.-" evidence="2"/>
<name>A0ABZ2UF73_9FLAO</name>
<reference evidence="2 3" key="1">
    <citation type="submission" date="2024-03" db="EMBL/GenBank/DDBJ databases">
        <title>Flavobacterium soyae.</title>
        <authorList>
            <person name="Zheng W."/>
        </authorList>
    </citation>
    <scope>NUCLEOTIDE SEQUENCE [LARGE SCALE GENOMIC DNA]</scope>
    <source>
        <strain evidence="2 3">55</strain>
    </source>
</reference>